<gene>
    <name evidence="1" type="ORF">DFH94DRAFT_749491</name>
</gene>
<accession>A0A9P5MTS1</accession>
<sequence>MVRTYNRMLTRWAFHSCVALTTACVLMHFASRVSRASISNLSLILTSAHKSPTLHGDTRIYAFISSTIAFACPRNSEENIANCRLKLPWDAF</sequence>
<name>A0A9P5MTS1_9AGAM</name>
<dbReference type="AlphaFoldDB" id="A0A9P5MTS1"/>
<evidence type="ECO:0000313" key="2">
    <source>
        <dbReference type="Proteomes" id="UP000759537"/>
    </source>
</evidence>
<organism evidence="1 2">
    <name type="scientific">Russula ochroleuca</name>
    <dbReference type="NCBI Taxonomy" id="152965"/>
    <lineage>
        <taxon>Eukaryota</taxon>
        <taxon>Fungi</taxon>
        <taxon>Dikarya</taxon>
        <taxon>Basidiomycota</taxon>
        <taxon>Agaricomycotina</taxon>
        <taxon>Agaricomycetes</taxon>
        <taxon>Russulales</taxon>
        <taxon>Russulaceae</taxon>
        <taxon>Russula</taxon>
    </lineage>
</organism>
<dbReference type="PROSITE" id="PS51257">
    <property type="entry name" value="PROKAR_LIPOPROTEIN"/>
    <property type="match status" value="1"/>
</dbReference>
<dbReference type="Proteomes" id="UP000759537">
    <property type="component" value="Unassembled WGS sequence"/>
</dbReference>
<comment type="caution">
    <text evidence="1">The sequence shown here is derived from an EMBL/GenBank/DDBJ whole genome shotgun (WGS) entry which is preliminary data.</text>
</comment>
<evidence type="ECO:0000313" key="1">
    <source>
        <dbReference type="EMBL" id="KAF8478391.1"/>
    </source>
</evidence>
<proteinExistence type="predicted"/>
<reference evidence="1" key="2">
    <citation type="journal article" date="2020" name="Nat. Commun.">
        <title>Large-scale genome sequencing of mycorrhizal fungi provides insights into the early evolution of symbiotic traits.</title>
        <authorList>
            <person name="Miyauchi S."/>
            <person name="Kiss E."/>
            <person name="Kuo A."/>
            <person name="Drula E."/>
            <person name="Kohler A."/>
            <person name="Sanchez-Garcia M."/>
            <person name="Morin E."/>
            <person name="Andreopoulos B."/>
            <person name="Barry K.W."/>
            <person name="Bonito G."/>
            <person name="Buee M."/>
            <person name="Carver A."/>
            <person name="Chen C."/>
            <person name="Cichocki N."/>
            <person name="Clum A."/>
            <person name="Culley D."/>
            <person name="Crous P.W."/>
            <person name="Fauchery L."/>
            <person name="Girlanda M."/>
            <person name="Hayes R.D."/>
            <person name="Keri Z."/>
            <person name="LaButti K."/>
            <person name="Lipzen A."/>
            <person name="Lombard V."/>
            <person name="Magnuson J."/>
            <person name="Maillard F."/>
            <person name="Murat C."/>
            <person name="Nolan M."/>
            <person name="Ohm R.A."/>
            <person name="Pangilinan J."/>
            <person name="Pereira M.F."/>
            <person name="Perotto S."/>
            <person name="Peter M."/>
            <person name="Pfister S."/>
            <person name="Riley R."/>
            <person name="Sitrit Y."/>
            <person name="Stielow J.B."/>
            <person name="Szollosi G."/>
            <person name="Zifcakova L."/>
            <person name="Stursova M."/>
            <person name="Spatafora J.W."/>
            <person name="Tedersoo L."/>
            <person name="Vaario L.M."/>
            <person name="Yamada A."/>
            <person name="Yan M."/>
            <person name="Wang P."/>
            <person name="Xu J."/>
            <person name="Bruns T."/>
            <person name="Baldrian P."/>
            <person name="Vilgalys R."/>
            <person name="Dunand C."/>
            <person name="Henrissat B."/>
            <person name="Grigoriev I.V."/>
            <person name="Hibbett D."/>
            <person name="Nagy L.G."/>
            <person name="Martin F.M."/>
        </authorList>
    </citation>
    <scope>NUCLEOTIDE SEQUENCE</scope>
    <source>
        <strain evidence="1">Prilba</strain>
    </source>
</reference>
<keyword evidence="2" id="KW-1185">Reference proteome</keyword>
<dbReference type="EMBL" id="WHVB01000011">
    <property type="protein sequence ID" value="KAF8478391.1"/>
    <property type="molecule type" value="Genomic_DNA"/>
</dbReference>
<reference evidence="1" key="1">
    <citation type="submission" date="2019-10" db="EMBL/GenBank/DDBJ databases">
        <authorList>
            <consortium name="DOE Joint Genome Institute"/>
            <person name="Kuo A."/>
            <person name="Miyauchi S."/>
            <person name="Kiss E."/>
            <person name="Drula E."/>
            <person name="Kohler A."/>
            <person name="Sanchez-Garcia M."/>
            <person name="Andreopoulos B."/>
            <person name="Barry K.W."/>
            <person name="Bonito G."/>
            <person name="Buee M."/>
            <person name="Carver A."/>
            <person name="Chen C."/>
            <person name="Cichocki N."/>
            <person name="Clum A."/>
            <person name="Culley D."/>
            <person name="Crous P.W."/>
            <person name="Fauchery L."/>
            <person name="Girlanda M."/>
            <person name="Hayes R."/>
            <person name="Keri Z."/>
            <person name="LaButti K."/>
            <person name="Lipzen A."/>
            <person name="Lombard V."/>
            <person name="Magnuson J."/>
            <person name="Maillard F."/>
            <person name="Morin E."/>
            <person name="Murat C."/>
            <person name="Nolan M."/>
            <person name="Ohm R."/>
            <person name="Pangilinan J."/>
            <person name="Pereira M."/>
            <person name="Perotto S."/>
            <person name="Peter M."/>
            <person name="Riley R."/>
            <person name="Sitrit Y."/>
            <person name="Stielow B."/>
            <person name="Szollosi G."/>
            <person name="Zifcakova L."/>
            <person name="Stursova M."/>
            <person name="Spatafora J.W."/>
            <person name="Tedersoo L."/>
            <person name="Vaario L.-M."/>
            <person name="Yamada A."/>
            <person name="Yan M."/>
            <person name="Wang P."/>
            <person name="Xu J."/>
            <person name="Bruns T."/>
            <person name="Baldrian P."/>
            <person name="Vilgalys R."/>
            <person name="Henrissat B."/>
            <person name="Grigoriev I.V."/>
            <person name="Hibbett D."/>
            <person name="Nagy L.G."/>
            <person name="Martin F.M."/>
        </authorList>
    </citation>
    <scope>NUCLEOTIDE SEQUENCE</scope>
    <source>
        <strain evidence="1">Prilba</strain>
    </source>
</reference>
<protein>
    <submittedName>
        <fullName evidence="1">Uncharacterized protein</fullName>
    </submittedName>
</protein>